<name>A0ABS6Y9C2_9BACT</name>
<evidence type="ECO:0008006" key="4">
    <source>
        <dbReference type="Google" id="ProtNLM"/>
    </source>
</evidence>
<organism evidence="2 3">
    <name type="scientific">Hoylesella nanceiensis</name>
    <dbReference type="NCBI Taxonomy" id="425941"/>
    <lineage>
        <taxon>Bacteria</taxon>
        <taxon>Pseudomonadati</taxon>
        <taxon>Bacteroidota</taxon>
        <taxon>Bacteroidia</taxon>
        <taxon>Bacteroidales</taxon>
        <taxon>Prevotellaceae</taxon>
        <taxon>Hoylesella</taxon>
    </lineage>
</organism>
<evidence type="ECO:0000313" key="2">
    <source>
        <dbReference type="EMBL" id="MBW4768167.1"/>
    </source>
</evidence>
<dbReference type="PROSITE" id="PS51257">
    <property type="entry name" value="PROKAR_LIPOPROTEIN"/>
    <property type="match status" value="1"/>
</dbReference>
<sequence length="197" mass="22694">MKRYIISASLLLCSCMCTISAQTSTSNKTESLGSKISRILNRARKSANKAGKQVGYTLDADGHLNKENDLIKVSGLYYMPLYTVNLYQGKEAAEFRETVRKKFMEKYPQTKLQTVVIPQTDWLHEPVEKGDVIIGYLQTMYCYAIAQDGEEGYINAKFTFQRYREVGGEYQPLQEKWPKWERTDVLSDKVYNKLLTK</sequence>
<accession>A0ABS6Y9C2</accession>
<dbReference type="EMBL" id="JAHXCT010000001">
    <property type="protein sequence ID" value="MBW4768167.1"/>
    <property type="molecule type" value="Genomic_DNA"/>
</dbReference>
<evidence type="ECO:0000313" key="3">
    <source>
        <dbReference type="Proteomes" id="UP000788426"/>
    </source>
</evidence>
<reference evidence="2 3" key="1">
    <citation type="submission" date="2021-07" db="EMBL/GenBank/DDBJ databases">
        <title>Genomic diversity and antimicrobial resistance of Prevotella spp. isolated from chronic lung disease airways.</title>
        <authorList>
            <person name="Webb K.A."/>
            <person name="Olagoke O.S."/>
            <person name="Baird T."/>
            <person name="Neill J."/>
            <person name="Pham A."/>
            <person name="Wells T.J."/>
            <person name="Ramsay K.A."/>
            <person name="Bell S.C."/>
            <person name="Sarovich D.S."/>
            <person name="Price E.P."/>
        </authorList>
    </citation>
    <scope>NUCLEOTIDE SEQUENCE [LARGE SCALE GENOMIC DNA]</scope>
    <source>
        <strain evidence="2 3">SCHI0011.S.12</strain>
    </source>
</reference>
<keyword evidence="3" id="KW-1185">Reference proteome</keyword>
<comment type="caution">
    <text evidence="2">The sequence shown here is derived from an EMBL/GenBank/DDBJ whole genome shotgun (WGS) entry which is preliminary data.</text>
</comment>
<feature type="chain" id="PRO_5045719293" description="Lipoprotein" evidence="1">
    <location>
        <begin position="22"/>
        <end position="197"/>
    </location>
</feature>
<gene>
    <name evidence="2" type="ORF">KZO38_00075</name>
</gene>
<protein>
    <recommendedName>
        <fullName evidence="4">Lipoprotein</fullName>
    </recommendedName>
</protein>
<keyword evidence="1" id="KW-0732">Signal</keyword>
<feature type="signal peptide" evidence="1">
    <location>
        <begin position="1"/>
        <end position="21"/>
    </location>
</feature>
<dbReference type="Proteomes" id="UP000788426">
    <property type="component" value="Unassembled WGS sequence"/>
</dbReference>
<evidence type="ECO:0000256" key="1">
    <source>
        <dbReference type="SAM" id="SignalP"/>
    </source>
</evidence>
<proteinExistence type="predicted"/>